<keyword evidence="4" id="KW-1185">Reference proteome</keyword>
<feature type="domain" description="Glycoside hydrolase family 3 C-terminal" evidence="2">
    <location>
        <begin position="4"/>
        <end position="53"/>
    </location>
</feature>
<dbReference type="InterPro" id="IPR017517">
    <property type="entry name" value="Maleyloyr_isom"/>
</dbReference>
<feature type="non-terminal residue" evidence="3">
    <location>
        <position position="1"/>
    </location>
</feature>
<evidence type="ECO:0000313" key="3">
    <source>
        <dbReference type="EMBL" id="MFC5944233.1"/>
    </source>
</evidence>
<keyword evidence="1" id="KW-0378">Hydrolase</keyword>
<proteinExistence type="predicted"/>
<dbReference type="InterPro" id="IPR036881">
    <property type="entry name" value="Glyco_hydro_3_C_sf"/>
</dbReference>
<dbReference type="EMBL" id="JBHSQQ010000171">
    <property type="protein sequence ID" value="MFC5944233.1"/>
    <property type="molecule type" value="Genomic_DNA"/>
</dbReference>
<dbReference type="Proteomes" id="UP001596207">
    <property type="component" value="Unassembled WGS sequence"/>
</dbReference>
<comment type="caution">
    <text evidence="3">The sequence shown here is derived from an EMBL/GenBank/DDBJ whole genome shotgun (WGS) entry which is preliminary data.</text>
</comment>
<evidence type="ECO:0000313" key="4">
    <source>
        <dbReference type="Proteomes" id="UP001596207"/>
    </source>
</evidence>
<dbReference type="Gene3D" id="3.40.50.1700">
    <property type="entry name" value="Glycoside hydrolase family 3 C-terminal domain"/>
    <property type="match status" value="1"/>
</dbReference>
<reference evidence="4" key="1">
    <citation type="journal article" date="2019" name="Int. J. Syst. Evol. Microbiol.">
        <title>The Global Catalogue of Microorganisms (GCM) 10K type strain sequencing project: providing services to taxonomists for standard genome sequencing and annotation.</title>
        <authorList>
            <consortium name="The Broad Institute Genomics Platform"/>
            <consortium name="The Broad Institute Genome Sequencing Center for Infectious Disease"/>
            <person name="Wu L."/>
            <person name="Ma J."/>
        </authorList>
    </citation>
    <scope>NUCLEOTIDE SEQUENCE [LARGE SCALE GENOMIC DNA]</scope>
    <source>
        <strain evidence="4">CGMCC 4.7173</strain>
    </source>
</reference>
<evidence type="ECO:0000256" key="1">
    <source>
        <dbReference type="ARBA" id="ARBA00022801"/>
    </source>
</evidence>
<accession>A0ABW1HUB6</accession>
<dbReference type="RefSeq" id="WP_377537160.1">
    <property type="nucleotide sequence ID" value="NZ_JBHSQQ010000171.1"/>
</dbReference>
<keyword evidence="3" id="KW-0413">Isomerase</keyword>
<dbReference type="InterPro" id="IPR002772">
    <property type="entry name" value="Glyco_hydro_3_C"/>
</dbReference>
<dbReference type="NCBIfam" id="TIGR03083">
    <property type="entry name" value="maleylpyruvate isomerase family mycothiol-dependent enzyme"/>
    <property type="match status" value="1"/>
</dbReference>
<organism evidence="3 4">
    <name type="scientific">Micromonospora harpali</name>
    <dbReference type="NCBI Taxonomy" id="1490225"/>
    <lineage>
        <taxon>Bacteria</taxon>
        <taxon>Bacillati</taxon>
        <taxon>Actinomycetota</taxon>
        <taxon>Actinomycetes</taxon>
        <taxon>Micromonosporales</taxon>
        <taxon>Micromonosporaceae</taxon>
        <taxon>Micromonospora</taxon>
    </lineage>
</organism>
<dbReference type="Pfam" id="PF01915">
    <property type="entry name" value="Glyco_hydro_3_C"/>
    <property type="match status" value="1"/>
</dbReference>
<name>A0ABW1HUB6_9ACTN</name>
<protein>
    <submittedName>
        <fullName evidence="3">Maleylpyruvate isomerase family mycothiol-dependent enzyme</fullName>
    </submittedName>
</protein>
<evidence type="ECO:0000259" key="2">
    <source>
        <dbReference type="Pfam" id="PF01915"/>
    </source>
</evidence>
<sequence length="261" mass="27571">AIGWADAHLPAVLWSAHGGQEHGAALAVVLLADAEPGGRLTQTWYADAAELPDLLDSLTPAQLDTPSLCGAWTVREVAGHLVSPLVVSPWRVLPLVLRSGFKLHAANARLASPVARRPARELAAALRTHAEHPFRPPVVGFFGQLTDVQVHGQDIRRPLGLPADLDPLRLRTSLDFLTGGRAVGVGDRRRVAGLRFEATDLGWAAGEGPVVRGTGEALLLTLTGRRVALPELDGDGAAVLAGRWPGRPGEARRPGTGRRSG</sequence>
<dbReference type="SUPFAM" id="SSF52279">
    <property type="entry name" value="Beta-D-glucan exohydrolase, C-terminal domain"/>
    <property type="match status" value="1"/>
</dbReference>
<dbReference type="SUPFAM" id="SSF109854">
    <property type="entry name" value="DinB/YfiT-like putative metalloenzymes"/>
    <property type="match status" value="1"/>
</dbReference>
<gene>
    <name evidence="3" type="ORF">ACFPZ4_22515</name>
</gene>
<dbReference type="GO" id="GO:0016853">
    <property type="term" value="F:isomerase activity"/>
    <property type="evidence" value="ECO:0007669"/>
    <property type="project" value="UniProtKB-KW"/>
</dbReference>
<dbReference type="InterPro" id="IPR034660">
    <property type="entry name" value="DinB/YfiT-like"/>
</dbReference>